<reference evidence="1 2" key="1">
    <citation type="journal article" date="2004" name="Proc. Natl. Acad. Sci. U.S.A.">
        <title>Structural flexibility in the Burkholderia mallei genome.</title>
        <authorList>
            <person name="Nierman W.C."/>
            <person name="DeShazer D."/>
            <person name="Kim H.S."/>
            <person name="Tettelin H."/>
            <person name="Nelson K.E."/>
            <person name="Feldblyum T."/>
            <person name="Ulrich R.L."/>
            <person name="Ronning C.M."/>
            <person name="Brinkac L.M."/>
            <person name="Daugherty S.C."/>
            <person name="Davidsen T.D."/>
            <person name="Deboy R.T."/>
            <person name="Dimitrov G."/>
            <person name="Dodson R.J."/>
            <person name="Durkin A.S."/>
            <person name="Gwinn M.L."/>
            <person name="Haft D.H."/>
            <person name="Khouri H."/>
            <person name="Kolonay J.F."/>
            <person name="Madupu R."/>
            <person name="Mohammoud Y."/>
            <person name="Nelson W.C."/>
            <person name="Radune D."/>
            <person name="Romero C.M."/>
            <person name="Sarria S."/>
            <person name="Selengut J."/>
            <person name="Shamblin C."/>
            <person name="Sullivan S.A."/>
            <person name="White O."/>
            <person name="Yu Y."/>
            <person name="Zafar N."/>
            <person name="Zhou L."/>
            <person name="Fraser C.M."/>
        </authorList>
    </citation>
    <scope>NUCLEOTIDE SEQUENCE [LARGE SCALE GENOMIC DNA]</scope>
    <source>
        <strain evidence="1 2">ATCC 23344</strain>
    </source>
</reference>
<name>A0A0H2WFP5_BURMA</name>
<keyword evidence="2" id="KW-1185">Reference proteome</keyword>
<organism evidence="1 2">
    <name type="scientific">Burkholderia mallei (strain ATCC 23344)</name>
    <dbReference type="NCBI Taxonomy" id="243160"/>
    <lineage>
        <taxon>Bacteria</taxon>
        <taxon>Pseudomonadati</taxon>
        <taxon>Pseudomonadota</taxon>
        <taxon>Betaproteobacteria</taxon>
        <taxon>Burkholderiales</taxon>
        <taxon>Burkholderiaceae</taxon>
        <taxon>Burkholderia</taxon>
        <taxon>pseudomallei group</taxon>
    </lineage>
</organism>
<gene>
    <name evidence="1" type="ordered locus">BMA2817</name>
</gene>
<dbReference type="KEGG" id="bma:BMA2817"/>
<dbReference type="EMBL" id="CP000010">
    <property type="protein sequence ID" value="AAU47976.1"/>
    <property type="molecule type" value="Genomic_DNA"/>
</dbReference>
<protein>
    <submittedName>
        <fullName evidence="1">Uncharacterized protein</fullName>
    </submittedName>
</protein>
<proteinExistence type="predicted"/>
<dbReference type="Proteomes" id="UP000006693">
    <property type="component" value="Chromosome 1"/>
</dbReference>
<accession>A0A0H2WFP5</accession>
<sequence>MNSTGNNSASPSIDSEMNYPGYIWKDCRMLT</sequence>
<dbReference type="HOGENOM" id="CLU_3395514_0_0_4"/>
<dbReference type="AlphaFoldDB" id="A0A0H2WFP5"/>
<evidence type="ECO:0000313" key="1">
    <source>
        <dbReference type="EMBL" id="AAU47976.1"/>
    </source>
</evidence>
<evidence type="ECO:0000313" key="2">
    <source>
        <dbReference type="Proteomes" id="UP000006693"/>
    </source>
</evidence>